<dbReference type="Proteomes" id="UP001157137">
    <property type="component" value="Unassembled WGS sequence"/>
</dbReference>
<feature type="domain" description="HTH lacI-type" evidence="4">
    <location>
        <begin position="5"/>
        <end position="60"/>
    </location>
</feature>
<dbReference type="AlphaFoldDB" id="A0A1H2VUC1"/>
<dbReference type="RefSeq" id="WP_244885172.1">
    <property type="nucleotide sequence ID" value="NZ_BSRA01000010.1"/>
</dbReference>
<proteinExistence type="predicted"/>
<dbReference type="Gene3D" id="1.10.260.40">
    <property type="entry name" value="lambda repressor-like DNA-binding domains"/>
    <property type="match status" value="1"/>
</dbReference>
<dbReference type="InterPro" id="IPR001387">
    <property type="entry name" value="Cro/C1-type_HTH"/>
</dbReference>
<dbReference type="SUPFAM" id="SSF47413">
    <property type="entry name" value="lambda repressor-like DNA-binding domains"/>
    <property type="match status" value="1"/>
</dbReference>
<dbReference type="PROSITE" id="PS50932">
    <property type="entry name" value="HTH_LACI_2"/>
    <property type="match status" value="1"/>
</dbReference>
<dbReference type="SMART" id="SM00354">
    <property type="entry name" value="HTH_LACI"/>
    <property type="match status" value="1"/>
</dbReference>
<accession>A0A1H2VUC1</accession>
<evidence type="ECO:0000256" key="1">
    <source>
        <dbReference type="ARBA" id="ARBA00023015"/>
    </source>
</evidence>
<keyword evidence="2" id="KW-0238">DNA-binding</keyword>
<dbReference type="PROSITE" id="PS00356">
    <property type="entry name" value="HTH_LACI_1"/>
    <property type="match status" value="1"/>
</dbReference>
<dbReference type="EMBL" id="FNOJ01000012">
    <property type="protein sequence ID" value="SDW71876.1"/>
    <property type="molecule type" value="Genomic_DNA"/>
</dbReference>
<dbReference type="CDD" id="cd01392">
    <property type="entry name" value="HTH_LacI"/>
    <property type="match status" value="1"/>
</dbReference>
<protein>
    <submittedName>
        <fullName evidence="6">HTH-type transcriptional regulator KdgR</fullName>
    </submittedName>
    <submittedName>
        <fullName evidence="7">Transcriptional regulator, LacI family</fullName>
    </submittedName>
</protein>
<evidence type="ECO:0000259" key="5">
    <source>
        <dbReference type="PROSITE" id="PS50943"/>
    </source>
</evidence>
<dbReference type="InterPro" id="IPR010982">
    <property type="entry name" value="Lambda_DNA-bd_dom_sf"/>
</dbReference>
<dbReference type="InterPro" id="IPR046335">
    <property type="entry name" value="LacI/GalR-like_sensor"/>
</dbReference>
<evidence type="ECO:0000256" key="2">
    <source>
        <dbReference type="ARBA" id="ARBA00023125"/>
    </source>
</evidence>
<reference evidence="6" key="3">
    <citation type="submission" date="2023-02" db="EMBL/GenBank/DDBJ databases">
        <title>Proposal of a novel subspecies: Alicyclobacillus hesperidum subspecies aegle.</title>
        <authorList>
            <person name="Goto K."/>
            <person name="Fujii T."/>
            <person name="Yasui K."/>
            <person name="Mochida K."/>
            <person name="Kato-Tanaka Y."/>
            <person name="Morohoshi S."/>
            <person name="An S.Y."/>
            <person name="Kasai H."/>
            <person name="Yokota A."/>
        </authorList>
    </citation>
    <scope>NUCLEOTIDE SEQUENCE</scope>
    <source>
        <strain evidence="6">DSM 12766</strain>
    </source>
</reference>
<dbReference type="PRINTS" id="PR00036">
    <property type="entry name" value="HTHLACI"/>
</dbReference>
<dbReference type="PROSITE" id="PS50943">
    <property type="entry name" value="HTH_CROC1"/>
    <property type="match status" value="1"/>
</dbReference>
<evidence type="ECO:0000259" key="4">
    <source>
        <dbReference type="PROSITE" id="PS50932"/>
    </source>
</evidence>
<feature type="domain" description="HTH cro/C1-type" evidence="5">
    <location>
        <begin position="3"/>
        <end position="30"/>
    </location>
</feature>
<dbReference type="SUPFAM" id="SSF53822">
    <property type="entry name" value="Periplasmic binding protein-like I"/>
    <property type="match status" value="1"/>
</dbReference>
<evidence type="ECO:0000256" key="3">
    <source>
        <dbReference type="ARBA" id="ARBA00023163"/>
    </source>
</evidence>
<dbReference type="Pfam" id="PF13377">
    <property type="entry name" value="Peripla_BP_3"/>
    <property type="match status" value="1"/>
</dbReference>
<dbReference type="Proteomes" id="UP000182589">
    <property type="component" value="Unassembled WGS sequence"/>
</dbReference>
<sequence>MGKRVTIQDVADRAGVSITTVSRYVNGRYESMSEKTRERIRAVIEELGYRPNALAQGLKASRTKSIAAVVVNMSYPFCVGFLRSLSLILTQSGYHLIVSETGGDAAIERDVVQSLLAQRVEAMVLQTGGENGDLLAAMAEQMPVVLVDRAFAIEGTHTIATNNREASREMALHLFNRGYRHVVYVTEDEAGIPTRVERLQGYEDACVARKADATVVHVNRQNVGTMERAARAVREMAEAHKGEPIAVYTANGLIMMQLYRLLRQLPLTVPGKLGMATFDEPDWAQLVDPTLTCVRQPVEEMGAEAGRLLLKRVNGSEAASDEPAEAAHIILPSHIVPGGSTL</sequence>
<dbReference type="Pfam" id="PF00356">
    <property type="entry name" value="LacI"/>
    <property type="match status" value="1"/>
</dbReference>
<dbReference type="EMBL" id="BSRA01000010">
    <property type="protein sequence ID" value="GLV14265.1"/>
    <property type="molecule type" value="Genomic_DNA"/>
</dbReference>
<dbReference type="InterPro" id="IPR028082">
    <property type="entry name" value="Peripla_BP_I"/>
</dbReference>
<dbReference type="GO" id="GO:0003700">
    <property type="term" value="F:DNA-binding transcription factor activity"/>
    <property type="evidence" value="ECO:0007669"/>
    <property type="project" value="TreeGrafter"/>
</dbReference>
<dbReference type="PANTHER" id="PTHR30146">
    <property type="entry name" value="LACI-RELATED TRANSCRIPTIONAL REPRESSOR"/>
    <property type="match status" value="1"/>
</dbReference>
<gene>
    <name evidence="6" type="primary">kdgR_1</name>
    <name evidence="6" type="ORF">Heshes_19490</name>
    <name evidence="7" type="ORF">SAMN04489725_11225</name>
</gene>
<evidence type="ECO:0000313" key="7">
    <source>
        <dbReference type="EMBL" id="SDW71876.1"/>
    </source>
</evidence>
<keyword evidence="3" id="KW-0804">Transcription</keyword>
<keyword evidence="1" id="KW-0805">Transcription regulation</keyword>
<dbReference type="Gene3D" id="3.40.50.2300">
    <property type="match status" value="2"/>
</dbReference>
<dbReference type="InterPro" id="IPR000843">
    <property type="entry name" value="HTH_LacI"/>
</dbReference>
<evidence type="ECO:0000313" key="6">
    <source>
        <dbReference type="EMBL" id="GLV14265.1"/>
    </source>
</evidence>
<reference evidence="7" key="2">
    <citation type="submission" date="2016-10" db="EMBL/GenBank/DDBJ databases">
        <authorList>
            <person name="de Groot N.N."/>
        </authorList>
    </citation>
    <scope>NUCLEOTIDE SEQUENCE [LARGE SCALE GENOMIC DNA]</scope>
    <source>
        <strain evidence="7">DSM 12489</strain>
    </source>
</reference>
<dbReference type="PANTHER" id="PTHR30146:SF145">
    <property type="entry name" value="RIBOSE OPERON REPRESSOR"/>
    <property type="match status" value="1"/>
</dbReference>
<evidence type="ECO:0000313" key="8">
    <source>
        <dbReference type="Proteomes" id="UP000182589"/>
    </source>
</evidence>
<name>A0A1H2VUC1_9BACL</name>
<organism evidence="7 8">
    <name type="scientific">Alicyclobacillus hesperidum</name>
    <dbReference type="NCBI Taxonomy" id="89784"/>
    <lineage>
        <taxon>Bacteria</taxon>
        <taxon>Bacillati</taxon>
        <taxon>Bacillota</taxon>
        <taxon>Bacilli</taxon>
        <taxon>Bacillales</taxon>
        <taxon>Alicyclobacillaceae</taxon>
        <taxon>Alicyclobacillus</taxon>
    </lineage>
</organism>
<reference evidence="8" key="1">
    <citation type="submission" date="2016-10" db="EMBL/GenBank/DDBJ databases">
        <authorList>
            <person name="Varghese N."/>
        </authorList>
    </citation>
    <scope>NUCLEOTIDE SEQUENCE [LARGE SCALE GENOMIC DNA]</scope>
    <source>
        <strain evidence="8">DSM 12489</strain>
    </source>
</reference>
<dbReference type="STRING" id="89784.SAMN04489725_11225"/>
<keyword evidence="8" id="KW-1185">Reference proteome</keyword>
<dbReference type="GO" id="GO:0000976">
    <property type="term" value="F:transcription cis-regulatory region binding"/>
    <property type="evidence" value="ECO:0007669"/>
    <property type="project" value="TreeGrafter"/>
</dbReference>